<gene>
    <name evidence="1" type="ORF">KIN20_025133</name>
</gene>
<proteinExistence type="predicted"/>
<sequence>MRSTLNSVRGTVKTAQCIFSKLITFDSRLLGLSEHRIEPKCSSSVPSLSSSVTMTKRGAEEVVTSYESHRSRIL</sequence>
<evidence type="ECO:0000313" key="1">
    <source>
        <dbReference type="EMBL" id="KAJ1364936.1"/>
    </source>
</evidence>
<accession>A0AAD5NAJ1</accession>
<dbReference type="AlphaFoldDB" id="A0AAD5NAJ1"/>
<keyword evidence="2" id="KW-1185">Reference proteome</keyword>
<comment type="caution">
    <text evidence="1">The sequence shown here is derived from an EMBL/GenBank/DDBJ whole genome shotgun (WGS) entry which is preliminary data.</text>
</comment>
<reference evidence="1" key="1">
    <citation type="submission" date="2021-06" db="EMBL/GenBank/DDBJ databases">
        <title>Parelaphostrongylus tenuis whole genome reference sequence.</title>
        <authorList>
            <person name="Garwood T.J."/>
            <person name="Larsen P.A."/>
            <person name="Fountain-Jones N.M."/>
            <person name="Garbe J.R."/>
            <person name="Macchietto M.G."/>
            <person name="Kania S.A."/>
            <person name="Gerhold R.W."/>
            <person name="Richards J.E."/>
            <person name="Wolf T.M."/>
        </authorList>
    </citation>
    <scope>NUCLEOTIDE SEQUENCE</scope>
    <source>
        <strain evidence="1">MNPRO001-30</strain>
        <tissue evidence="1">Meninges</tissue>
    </source>
</reference>
<organism evidence="1 2">
    <name type="scientific">Parelaphostrongylus tenuis</name>
    <name type="common">Meningeal worm</name>
    <dbReference type="NCBI Taxonomy" id="148309"/>
    <lineage>
        <taxon>Eukaryota</taxon>
        <taxon>Metazoa</taxon>
        <taxon>Ecdysozoa</taxon>
        <taxon>Nematoda</taxon>
        <taxon>Chromadorea</taxon>
        <taxon>Rhabditida</taxon>
        <taxon>Rhabditina</taxon>
        <taxon>Rhabditomorpha</taxon>
        <taxon>Strongyloidea</taxon>
        <taxon>Metastrongylidae</taxon>
        <taxon>Parelaphostrongylus</taxon>
    </lineage>
</organism>
<protein>
    <submittedName>
        <fullName evidence="1">Uncharacterized protein</fullName>
    </submittedName>
</protein>
<dbReference type="Proteomes" id="UP001196413">
    <property type="component" value="Unassembled WGS sequence"/>
</dbReference>
<dbReference type="EMBL" id="JAHQIW010005108">
    <property type="protein sequence ID" value="KAJ1364936.1"/>
    <property type="molecule type" value="Genomic_DNA"/>
</dbReference>
<name>A0AAD5NAJ1_PARTN</name>
<evidence type="ECO:0000313" key="2">
    <source>
        <dbReference type="Proteomes" id="UP001196413"/>
    </source>
</evidence>